<name>A0AAD7DWR2_MYCRO</name>
<dbReference type="EMBL" id="JARKIE010000017">
    <property type="protein sequence ID" value="KAJ7701580.1"/>
    <property type="molecule type" value="Genomic_DNA"/>
</dbReference>
<protein>
    <submittedName>
        <fullName evidence="2">Uncharacterized protein</fullName>
    </submittedName>
</protein>
<comment type="caution">
    <text evidence="2">The sequence shown here is derived from an EMBL/GenBank/DDBJ whole genome shotgun (WGS) entry which is preliminary data.</text>
</comment>
<evidence type="ECO:0000313" key="2">
    <source>
        <dbReference type="EMBL" id="KAJ7701580.1"/>
    </source>
</evidence>
<gene>
    <name evidence="2" type="ORF">B0H17DRAFT_924275</name>
</gene>
<dbReference type="AlphaFoldDB" id="A0AAD7DWR2"/>
<evidence type="ECO:0000256" key="1">
    <source>
        <dbReference type="SAM" id="MobiDB-lite"/>
    </source>
</evidence>
<dbReference type="Proteomes" id="UP001221757">
    <property type="component" value="Unassembled WGS sequence"/>
</dbReference>
<reference evidence="2" key="1">
    <citation type="submission" date="2023-03" db="EMBL/GenBank/DDBJ databases">
        <title>Massive genome expansion in bonnet fungi (Mycena s.s.) driven by repeated elements and novel gene families across ecological guilds.</title>
        <authorList>
            <consortium name="Lawrence Berkeley National Laboratory"/>
            <person name="Harder C.B."/>
            <person name="Miyauchi S."/>
            <person name="Viragh M."/>
            <person name="Kuo A."/>
            <person name="Thoen E."/>
            <person name="Andreopoulos B."/>
            <person name="Lu D."/>
            <person name="Skrede I."/>
            <person name="Drula E."/>
            <person name="Henrissat B."/>
            <person name="Morin E."/>
            <person name="Kohler A."/>
            <person name="Barry K."/>
            <person name="LaButti K."/>
            <person name="Morin E."/>
            <person name="Salamov A."/>
            <person name="Lipzen A."/>
            <person name="Mereny Z."/>
            <person name="Hegedus B."/>
            <person name="Baldrian P."/>
            <person name="Stursova M."/>
            <person name="Weitz H."/>
            <person name="Taylor A."/>
            <person name="Grigoriev I.V."/>
            <person name="Nagy L.G."/>
            <person name="Martin F."/>
            <person name="Kauserud H."/>
        </authorList>
    </citation>
    <scope>NUCLEOTIDE SEQUENCE</scope>
    <source>
        <strain evidence="2">CBHHK067</strain>
    </source>
</reference>
<organism evidence="2 3">
    <name type="scientific">Mycena rosella</name>
    <name type="common">Pink bonnet</name>
    <name type="synonym">Agaricus rosellus</name>
    <dbReference type="NCBI Taxonomy" id="1033263"/>
    <lineage>
        <taxon>Eukaryota</taxon>
        <taxon>Fungi</taxon>
        <taxon>Dikarya</taxon>
        <taxon>Basidiomycota</taxon>
        <taxon>Agaricomycotina</taxon>
        <taxon>Agaricomycetes</taxon>
        <taxon>Agaricomycetidae</taxon>
        <taxon>Agaricales</taxon>
        <taxon>Marasmiineae</taxon>
        <taxon>Mycenaceae</taxon>
        <taxon>Mycena</taxon>
    </lineage>
</organism>
<dbReference type="Pfam" id="PF14441">
    <property type="entry name" value="OTT_1508_deam"/>
    <property type="match status" value="1"/>
</dbReference>
<keyword evidence="3" id="KW-1185">Reference proteome</keyword>
<accession>A0AAD7DWR2</accession>
<proteinExistence type="predicted"/>
<evidence type="ECO:0000313" key="3">
    <source>
        <dbReference type="Proteomes" id="UP001221757"/>
    </source>
</evidence>
<dbReference type="InterPro" id="IPR027796">
    <property type="entry name" value="OTT_1508_deam-like"/>
</dbReference>
<feature type="region of interest" description="Disordered" evidence="1">
    <location>
        <begin position="117"/>
        <end position="155"/>
    </location>
</feature>
<feature type="compositionally biased region" description="Polar residues" evidence="1">
    <location>
        <begin position="118"/>
        <end position="129"/>
    </location>
</feature>
<sequence length="155" mass="17096">MCYLCISARLHLILSIRTAEIKTASPIHCEAQLLATFHGLPAMPYIGVSKLSCSYCDAYFQAYRDATKTNICTRGTHGQTGGWTCPTITGDSAVEGEVRKRVESILRGKIRKGWSDFTRPSLSPQSTTASREDNGPLDDTPWGKLSFHAQSRQQT</sequence>